<dbReference type="EMBL" id="BLPF01000001">
    <property type="protein sequence ID" value="GFJ77378.1"/>
    <property type="molecule type" value="Genomic_DNA"/>
</dbReference>
<name>A0A6V8K4Y1_9ACTN</name>
<protein>
    <recommendedName>
        <fullName evidence="3">Glycosyl hydrolase family 98 putative carbohydrate-binding module domain-containing protein</fullName>
    </recommendedName>
</protein>
<comment type="caution">
    <text evidence="1">The sequence shown here is derived from an EMBL/GenBank/DDBJ whole genome shotgun (WGS) entry which is preliminary data.</text>
</comment>
<dbReference type="Proteomes" id="UP000482800">
    <property type="component" value="Unassembled WGS sequence"/>
</dbReference>
<dbReference type="AlphaFoldDB" id="A0A6V8K4Y1"/>
<evidence type="ECO:0000313" key="2">
    <source>
        <dbReference type="Proteomes" id="UP000482800"/>
    </source>
</evidence>
<evidence type="ECO:0000313" key="1">
    <source>
        <dbReference type="EMBL" id="GFJ77378.1"/>
    </source>
</evidence>
<sequence>MIDGIVYFWIEANYKPPSKPIRVKYPAAINFDVDVTGANLIKLVVSDGDNGESPCWCNAYFE</sequence>
<gene>
    <name evidence="1" type="ORF">Phou_015580</name>
</gene>
<accession>A0A6V8K4Y1</accession>
<proteinExistence type="predicted"/>
<dbReference type="SUPFAM" id="SSF49785">
    <property type="entry name" value="Galactose-binding domain-like"/>
    <property type="match status" value="1"/>
</dbReference>
<dbReference type="InterPro" id="IPR008979">
    <property type="entry name" value="Galactose-bd-like_sf"/>
</dbReference>
<organism evidence="1 2">
    <name type="scientific">Phytohabitans houttuyneae</name>
    <dbReference type="NCBI Taxonomy" id="1076126"/>
    <lineage>
        <taxon>Bacteria</taxon>
        <taxon>Bacillati</taxon>
        <taxon>Actinomycetota</taxon>
        <taxon>Actinomycetes</taxon>
        <taxon>Micromonosporales</taxon>
        <taxon>Micromonosporaceae</taxon>
    </lineage>
</organism>
<reference evidence="1 2" key="1">
    <citation type="submission" date="2020-03" db="EMBL/GenBank/DDBJ databases">
        <title>Whole genome shotgun sequence of Phytohabitans houttuyneae NBRC 108639.</title>
        <authorList>
            <person name="Komaki H."/>
            <person name="Tamura T."/>
        </authorList>
    </citation>
    <scope>NUCLEOTIDE SEQUENCE [LARGE SCALE GENOMIC DNA]</scope>
    <source>
        <strain evidence="1 2">NBRC 108639</strain>
    </source>
</reference>
<evidence type="ECO:0008006" key="3">
    <source>
        <dbReference type="Google" id="ProtNLM"/>
    </source>
</evidence>
<reference evidence="1 2" key="2">
    <citation type="submission" date="2020-03" db="EMBL/GenBank/DDBJ databases">
        <authorList>
            <person name="Ichikawa N."/>
            <person name="Kimura A."/>
            <person name="Kitahashi Y."/>
            <person name="Uohara A."/>
        </authorList>
    </citation>
    <scope>NUCLEOTIDE SEQUENCE [LARGE SCALE GENOMIC DNA]</scope>
    <source>
        <strain evidence="1 2">NBRC 108639</strain>
    </source>
</reference>
<keyword evidence="2" id="KW-1185">Reference proteome</keyword>